<keyword evidence="5" id="KW-1003">Cell membrane</keyword>
<evidence type="ECO:0000256" key="7">
    <source>
        <dbReference type="ARBA" id="ARBA00022779"/>
    </source>
</evidence>
<evidence type="ECO:0000256" key="5">
    <source>
        <dbReference type="ARBA" id="ARBA00022475"/>
    </source>
</evidence>
<dbReference type="GO" id="GO:0050918">
    <property type="term" value="P:positive chemotaxis"/>
    <property type="evidence" value="ECO:0007669"/>
    <property type="project" value="TreeGrafter"/>
</dbReference>
<dbReference type="Gene3D" id="2.30.330.10">
    <property type="entry name" value="SpoA-like"/>
    <property type="match status" value="1"/>
</dbReference>
<keyword evidence="11" id="KW-0969">Cilium</keyword>
<dbReference type="CDD" id="cd17908">
    <property type="entry name" value="FliM"/>
    <property type="match status" value="1"/>
</dbReference>
<keyword evidence="11" id="KW-0282">Flagellum</keyword>
<evidence type="ECO:0000256" key="1">
    <source>
        <dbReference type="ARBA" id="ARBA00004117"/>
    </source>
</evidence>
<dbReference type="PIRSF" id="PIRSF002888">
    <property type="entry name" value="FliM"/>
    <property type="match status" value="1"/>
</dbReference>
<dbReference type="Proteomes" id="UP000602647">
    <property type="component" value="Unassembled WGS sequence"/>
</dbReference>
<reference evidence="11" key="1">
    <citation type="submission" date="2020-08" db="EMBL/GenBank/DDBJ databases">
        <title>Genome public.</title>
        <authorList>
            <person name="Liu C."/>
            <person name="Sun Q."/>
        </authorList>
    </citation>
    <scope>NUCLEOTIDE SEQUENCE</scope>
    <source>
        <strain evidence="11">BX12</strain>
    </source>
</reference>
<dbReference type="InterPro" id="IPR028976">
    <property type="entry name" value="CheC-like_sf"/>
</dbReference>
<keyword evidence="7" id="KW-0283">Flagellar rotation</keyword>
<keyword evidence="8" id="KW-0472">Membrane</keyword>
<evidence type="ECO:0000259" key="10">
    <source>
        <dbReference type="Pfam" id="PF01052"/>
    </source>
</evidence>
<keyword evidence="9" id="KW-0975">Bacterial flagellum</keyword>
<dbReference type="GO" id="GO:0005886">
    <property type="term" value="C:plasma membrane"/>
    <property type="evidence" value="ECO:0007669"/>
    <property type="project" value="UniProtKB-SubCell"/>
</dbReference>
<protein>
    <recommendedName>
        <fullName evidence="4">Flagellar motor switch protein FliM</fullName>
    </recommendedName>
</protein>
<dbReference type="SUPFAM" id="SSF103039">
    <property type="entry name" value="CheC-like"/>
    <property type="match status" value="1"/>
</dbReference>
<dbReference type="Gene3D" id="3.40.1550.10">
    <property type="entry name" value="CheC-like"/>
    <property type="match status" value="1"/>
</dbReference>
<evidence type="ECO:0000256" key="4">
    <source>
        <dbReference type="ARBA" id="ARBA00021898"/>
    </source>
</evidence>
<accession>A0A923NG31</accession>
<evidence type="ECO:0000313" key="12">
    <source>
        <dbReference type="Proteomes" id="UP000602647"/>
    </source>
</evidence>
<comment type="subcellular location">
    <subcellularLocation>
        <location evidence="1">Bacterial flagellum basal body</location>
    </subcellularLocation>
    <subcellularLocation>
        <location evidence="2">Cell membrane</location>
        <topology evidence="2">Peripheral membrane protein</topology>
    </subcellularLocation>
</comment>
<dbReference type="PANTHER" id="PTHR30034:SF6">
    <property type="entry name" value="YOP PROTEINS TRANSLOCATION PROTEIN Q"/>
    <property type="match status" value="1"/>
</dbReference>
<evidence type="ECO:0000256" key="3">
    <source>
        <dbReference type="ARBA" id="ARBA00011049"/>
    </source>
</evidence>
<gene>
    <name evidence="11" type="ORF">H9L42_00530</name>
</gene>
<keyword evidence="6" id="KW-0145">Chemotaxis</keyword>
<sequence length="339" mass="38790">MAEVLSQSQIDALLNSMKGSDGEQTKETFEKKPNYRKYDFYSPKKFTKDRLKMVRGIYENYARLVSSQMNGILRASSDIEVMTVEEQRYHEFSNALSDNDIMMMQELLLPDRSKNPPILMHISQILMVNMIDRTLGGIGDDREIDSSYKYTDIELTLYRKLMGYILGATKDAWSNYIKMELGEERLEENPGLFQEISMDEPVAIVMLNVKLQEIEGRITVCIPGNLLTRIFSIIDRRKNVEGAYEPTGEEEREAIFSRIKDSPLTVRAQLGDAQLSLRDICSLKVGDVLDLNKPKESDISLYIDQEPWFEGKLGVHNKNVAVKINKRIHEQSSGEAADK</sequence>
<dbReference type="SUPFAM" id="SSF101801">
    <property type="entry name" value="Surface presentation of antigens (SPOA)"/>
    <property type="match status" value="1"/>
</dbReference>
<dbReference type="PRINTS" id="PR00955">
    <property type="entry name" value="FLGMOTORFLIM"/>
</dbReference>
<feature type="domain" description="Flagellar motor switch protein FliN-like C-terminal" evidence="10">
    <location>
        <begin position="258"/>
        <end position="328"/>
    </location>
</feature>
<dbReference type="Pfam" id="PF02154">
    <property type="entry name" value="FliM"/>
    <property type="match status" value="1"/>
</dbReference>
<dbReference type="GO" id="GO:0003774">
    <property type="term" value="F:cytoskeletal motor activity"/>
    <property type="evidence" value="ECO:0007669"/>
    <property type="project" value="InterPro"/>
</dbReference>
<dbReference type="Pfam" id="PF01052">
    <property type="entry name" value="FliMN_C"/>
    <property type="match status" value="1"/>
</dbReference>
<evidence type="ECO:0000256" key="8">
    <source>
        <dbReference type="ARBA" id="ARBA00023136"/>
    </source>
</evidence>
<comment type="similarity">
    <text evidence="3">Belongs to the FliM family.</text>
</comment>
<dbReference type="InterPro" id="IPR036429">
    <property type="entry name" value="SpoA-like_sf"/>
</dbReference>
<proteinExistence type="inferred from homology"/>
<dbReference type="InterPro" id="IPR001689">
    <property type="entry name" value="Flag_FliM"/>
</dbReference>
<dbReference type="EMBL" id="JACRYT010000001">
    <property type="protein sequence ID" value="MBC6678316.1"/>
    <property type="molecule type" value="Genomic_DNA"/>
</dbReference>
<dbReference type="GO" id="GO:0009425">
    <property type="term" value="C:bacterial-type flagellum basal body"/>
    <property type="evidence" value="ECO:0007669"/>
    <property type="project" value="UniProtKB-SubCell"/>
</dbReference>
<evidence type="ECO:0000313" key="11">
    <source>
        <dbReference type="EMBL" id="MBC6678316.1"/>
    </source>
</evidence>
<dbReference type="InterPro" id="IPR001543">
    <property type="entry name" value="FliN-like_C"/>
</dbReference>
<dbReference type="AlphaFoldDB" id="A0A923NG31"/>
<evidence type="ECO:0000256" key="2">
    <source>
        <dbReference type="ARBA" id="ARBA00004202"/>
    </source>
</evidence>
<comment type="caution">
    <text evidence="11">The sequence shown here is derived from an EMBL/GenBank/DDBJ whole genome shotgun (WGS) entry which is preliminary data.</text>
</comment>
<dbReference type="RefSeq" id="WP_187301515.1">
    <property type="nucleotide sequence ID" value="NZ_JACRYT010000001.1"/>
</dbReference>
<evidence type="ECO:0000256" key="9">
    <source>
        <dbReference type="ARBA" id="ARBA00023143"/>
    </source>
</evidence>
<name>A0A923NG31_9FIRM</name>
<evidence type="ECO:0000256" key="6">
    <source>
        <dbReference type="ARBA" id="ARBA00022500"/>
    </source>
</evidence>
<keyword evidence="12" id="KW-1185">Reference proteome</keyword>
<organism evidence="11 12">
    <name type="scientific">Zhenpiania hominis</name>
    <dbReference type="NCBI Taxonomy" id="2763644"/>
    <lineage>
        <taxon>Bacteria</taxon>
        <taxon>Bacillati</taxon>
        <taxon>Bacillota</taxon>
        <taxon>Clostridia</taxon>
        <taxon>Peptostreptococcales</taxon>
        <taxon>Anaerovoracaceae</taxon>
        <taxon>Zhenpiania</taxon>
    </lineage>
</organism>
<dbReference type="PANTHER" id="PTHR30034">
    <property type="entry name" value="FLAGELLAR MOTOR SWITCH PROTEIN FLIM"/>
    <property type="match status" value="1"/>
</dbReference>
<dbReference type="GO" id="GO:0071978">
    <property type="term" value="P:bacterial-type flagellum-dependent swarming motility"/>
    <property type="evidence" value="ECO:0007669"/>
    <property type="project" value="TreeGrafter"/>
</dbReference>
<keyword evidence="11" id="KW-0966">Cell projection</keyword>